<evidence type="ECO:0000313" key="5">
    <source>
        <dbReference type="Proteomes" id="UP000183208"/>
    </source>
</evidence>
<gene>
    <name evidence="4" type="ORF">SAMN05444171_3283</name>
</gene>
<evidence type="ECO:0000256" key="2">
    <source>
        <dbReference type="ARBA" id="ARBA00022803"/>
    </source>
</evidence>
<dbReference type="Pfam" id="PF13432">
    <property type="entry name" value="TPR_16"/>
    <property type="match status" value="1"/>
</dbReference>
<evidence type="ECO:0000313" key="4">
    <source>
        <dbReference type="EMBL" id="SED15226.1"/>
    </source>
</evidence>
<dbReference type="SMART" id="SM00028">
    <property type="entry name" value="TPR"/>
    <property type="match status" value="5"/>
</dbReference>
<dbReference type="InterPro" id="IPR011990">
    <property type="entry name" value="TPR-like_helical_dom_sf"/>
</dbReference>
<keyword evidence="1" id="KW-0677">Repeat</keyword>
<dbReference type="PANTHER" id="PTHR45586">
    <property type="entry name" value="TPR REPEAT-CONTAINING PROTEIN PA4667"/>
    <property type="match status" value="1"/>
</dbReference>
<dbReference type="InterPro" id="IPR051012">
    <property type="entry name" value="CellSynth/LPSAsmb/PSIAsmb"/>
</dbReference>
<dbReference type="PROSITE" id="PS50005">
    <property type="entry name" value="TPR"/>
    <property type="match status" value="1"/>
</dbReference>
<organism evidence="4 5">
    <name type="scientific">Bradyrhizobium lablabi</name>
    <dbReference type="NCBI Taxonomy" id="722472"/>
    <lineage>
        <taxon>Bacteria</taxon>
        <taxon>Pseudomonadati</taxon>
        <taxon>Pseudomonadota</taxon>
        <taxon>Alphaproteobacteria</taxon>
        <taxon>Hyphomicrobiales</taxon>
        <taxon>Nitrobacteraceae</taxon>
        <taxon>Bradyrhizobium</taxon>
    </lineage>
</organism>
<name>A0A1M6YQ57_9BRAD</name>
<dbReference type="SUPFAM" id="SSF48452">
    <property type="entry name" value="TPR-like"/>
    <property type="match status" value="1"/>
</dbReference>
<dbReference type="EMBL" id="FNTI01000001">
    <property type="protein sequence ID" value="SED15226.1"/>
    <property type="molecule type" value="Genomic_DNA"/>
</dbReference>
<dbReference type="AlphaFoldDB" id="A0A1M6YQ57"/>
<proteinExistence type="predicted"/>
<dbReference type="GO" id="GO:0042802">
    <property type="term" value="F:identical protein binding"/>
    <property type="evidence" value="ECO:0007669"/>
    <property type="project" value="InterPro"/>
</dbReference>
<protein>
    <submittedName>
        <fullName evidence="4">Flp pilus assembly protein TadD, contains TPR repeats</fullName>
    </submittedName>
</protein>
<dbReference type="Pfam" id="PF14559">
    <property type="entry name" value="TPR_19"/>
    <property type="match status" value="1"/>
</dbReference>
<sequence length="280" mass="29984">MSKLPHPSPAKRNAADAALERATLALQMGRPGEAERLAEGVLRANRSSSAAAVILGQALLTQNRPGEAITPLERAARRSDDPKIETLLAAALAAAGRRDEALDQLRRTTARRPPFPPAFREYADQLARAGQFDEAIAVAKTGLQLTPDVVELQVDLGRLYLGCNDRVRARSMLSQALAAAPGRRDIQAVLARVMVFDGEYAAAADIYRHALALQPDDAMTRVDLGMCQLELADRSAGEASLRAATRGRPETLGRAINSLASASHGRFFFRPSAAVKFLGG</sequence>
<dbReference type="PANTHER" id="PTHR45586:SF1">
    <property type="entry name" value="LIPOPOLYSACCHARIDE ASSEMBLY PROTEIN B"/>
    <property type="match status" value="1"/>
</dbReference>
<evidence type="ECO:0000256" key="3">
    <source>
        <dbReference type="PROSITE-ProRule" id="PRU00339"/>
    </source>
</evidence>
<dbReference type="RefSeq" id="WP_079587865.1">
    <property type="nucleotide sequence ID" value="NZ_LT670845.1"/>
</dbReference>
<dbReference type="OrthoDB" id="8129907at2"/>
<dbReference type="Pfam" id="PF07721">
    <property type="entry name" value="TPR_4"/>
    <property type="match status" value="1"/>
</dbReference>
<keyword evidence="2 3" id="KW-0802">TPR repeat</keyword>
<dbReference type="Proteomes" id="UP000183208">
    <property type="component" value="Unassembled WGS sequence"/>
</dbReference>
<dbReference type="InterPro" id="IPR011717">
    <property type="entry name" value="TPR-4"/>
</dbReference>
<feature type="repeat" description="TPR" evidence="3">
    <location>
        <begin position="184"/>
        <end position="217"/>
    </location>
</feature>
<dbReference type="InterPro" id="IPR019734">
    <property type="entry name" value="TPR_rpt"/>
</dbReference>
<evidence type="ECO:0000256" key="1">
    <source>
        <dbReference type="ARBA" id="ARBA00022737"/>
    </source>
</evidence>
<dbReference type="Gene3D" id="1.25.40.10">
    <property type="entry name" value="Tetratricopeptide repeat domain"/>
    <property type="match status" value="1"/>
</dbReference>
<accession>A0A1M6YQ57</accession>
<reference evidence="4 5" key="1">
    <citation type="submission" date="2016-10" db="EMBL/GenBank/DDBJ databases">
        <authorList>
            <person name="de Groot N.N."/>
        </authorList>
    </citation>
    <scope>NUCLEOTIDE SEQUENCE [LARGE SCALE GENOMIC DNA]</scope>
    <source>
        <strain evidence="4 5">GAS522</strain>
    </source>
</reference>